<dbReference type="HAMAP" id="MF_00582">
    <property type="entry name" value="UPF0215"/>
    <property type="match status" value="1"/>
</dbReference>
<dbReference type="NCBIfam" id="NF001977">
    <property type="entry name" value="PRK00766.1"/>
    <property type="match status" value="1"/>
</dbReference>
<protein>
    <recommendedName>
        <fullName evidence="1">UPF0215 protein GIS02_06450</fullName>
    </recommendedName>
</protein>
<gene>
    <name evidence="2" type="ORF">GIS02_06450</name>
</gene>
<dbReference type="PANTHER" id="PTHR39518:SF2">
    <property type="entry name" value="UPF0215 PROTEIN MJ1150"/>
    <property type="match status" value="1"/>
</dbReference>
<dbReference type="Gene3D" id="3.30.2170.10">
    <property type="entry name" value="archaeoglobus fulgidus dsm 4304 superfamily"/>
    <property type="match status" value="1"/>
</dbReference>
<dbReference type="Proteomes" id="UP000606580">
    <property type="component" value="Unassembled WGS sequence"/>
</dbReference>
<name>A0A848DAN0_9EURY</name>
<sequence>MVTEFYGKIIIKPEIRLLGIDDSKLIKKDVLIIGTVFRGGHWLDGVMRTTITKDGMDGTEKLIDMIINSRHYKQVRAIILDGITYAGFNILNIKKLYTETNIPVIVIMRKKPDFKKIKKALSNLAYLEERWKLLQNAGEIIEVFTRDPEKPIYIQCAGLQKKDAIKIVKMSSTRSNIPEPLRAAHLIATGVICGESKKRA</sequence>
<organism evidence="2 3">
    <name type="scientific">Candidatus Ethanoperedens thermophilum</name>
    <dbReference type="NCBI Taxonomy" id="2766897"/>
    <lineage>
        <taxon>Archaea</taxon>
        <taxon>Methanobacteriati</taxon>
        <taxon>Methanobacteriota</taxon>
        <taxon>Stenosarchaea group</taxon>
        <taxon>Methanomicrobia</taxon>
        <taxon>Methanosarcinales</taxon>
        <taxon>Methanosarcinales incertae sedis</taxon>
        <taxon>GOM Arc I cluster</taxon>
        <taxon>Candidatus Ethanoperedens</taxon>
    </lineage>
</organism>
<accession>A0A848DAN0</accession>
<dbReference type="PANTHER" id="PTHR39518">
    <property type="entry name" value="UPF0215 PROTEIN MJ1150"/>
    <property type="match status" value="1"/>
</dbReference>
<evidence type="ECO:0000256" key="1">
    <source>
        <dbReference type="HAMAP-Rule" id="MF_00582"/>
    </source>
</evidence>
<dbReference type="PIRSF" id="PIRSF006380">
    <property type="entry name" value="UCP006380"/>
    <property type="match status" value="1"/>
</dbReference>
<comment type="caution">
    <text evidence="2">The sequence shown here is derived from an EMBL/GenBank/DDBJ whole genome shotgun (WGS) entry which is preliminary data.</text>
</comment>
<dbReference type="Pfam" id="PF01949">
    <property type="entry name" value="Endo_dU"/>
    <property type="match status" value="1"/>
</dbReference>
<reference evidence="2" key="1">
    <citation type="journal article" date="2020" name="MBio">
        <title>'Candidatus Ethanoperedens,' a Thermophilic Genus of Archaea Mediating the Anaerobic Oxidation of Ethane.</title>
        <authorList>
            <person name="Hahn C.J."/>
            <person name="Laso-Perez R."/>
            <person name="Vulcano F."/>
            <person name="Vaziourakis K.M."/>
            <person name="Stokke R."/>
            <person name="Steen I.H."/>
            <person name="Teske A."/>
            <person name="Boetius A."/>
            <person name="Liebeke M."/>
            <person name="Amann R."/>
            <person name="Knittel K."/>
            <person name="Wegener G."/>
        </authorList>
    </citation>
    <scope>NUCLEOTIDE SEQUENCE</scope>
    <source>
        <strain evidence="2">GoM-Arc1-LC-WB58</strain>
    </source>
</reference>
<evidence type="ECO:0000313" key="2">
    <source>
        <dbReference type="EMBL" id="NMG83820.1"/>
    </source>
</evidence>
<dbReference type="EMBL" id="WNEG01000111">
    <property type="protein sequence ID" value="NMG83820.1"/>
    <property type="molecule type" value="Genomic_DNA"/>
</dbReference>
<evidence type="ECO:0000313" key="3">
    <source>
        <dbReference type="Proteomes" id="UP000606580"/>
    </source>
</evidence>
<dbReference type="InterPro" id="IPR002802">
    <property type="entry name" value="Endo_dU"/>
</dbReference>
<dbReference type="AlphaFoldDB" id="A0A848DAN0"/>
<comment type="similarity">
    <text evidence="1">Belongs to the UPF0215 family.</text>
</comment>
<proteinExistence type="inferred from homology"/>